<dbReference type="EMBL" id="JAWJWE010000003">
    <property type="protein sequence ID" value="KAK6638840.1"/>
    <property type="molecule type" value="Genomic_DNA"/>
</dbReference>
<evidence type="ECO:0000313" key="3">
    <source>
        <dbReference type="Proteomes" id="UP001372834"/>
    </source>
</evidence>
<feature type="region of interest" description="Disordered" evidence="1">
    <location>
        <begin position="64"/>
        <end position="85"/>
    </location>
</feature>
<accession>A0AAN8P852</accession>
<gene>
    <name evidence="2" type="ORF">RUM43_007109</name>
</gene>
<protein>
    <submittedName>
        <fullName evidence="2">Uncharacterized protein</fullName>
    </submittedName>
</protein>
<evidence type="ECO:0000256" key="1">
    <source>
        <dbReference type="SAM" id="MobiDB-lite"/>
    </source>
</evidence>
<sequence>MIVSHGSGIGFGLFLVYFRVIVVGSDDSSDFQKSRRVSNKHDSPPHSVRLGVEAPAHHITSVPPLRLGRLGTSPRPTTPTFNYNLNNNYKSLRNAGHV</sequence>
<comment type="caution">
    <text evidence="2">The sequence shown here is derived from an EMBL/GenBank/DDBJ whole genome shotgun (WGS) entry which is preliminary data.</text>
</comment>
<dbReference type="Proteomes" id="UP001372834">
    <property type="component" value="Unassembled WGS sequence"/>
</dbReference>
<organism evidence="2 3">
    <name type="scientific">Polyplax serrata</name>
    <name type="common">Common mouse louse</name>
    <dbReference type="NCBI Taxonomy" id="468196"/>
    <lineage>
        <taxon>Eukaryota</taxon>
        <taxon>Metazoa</taxon>
        <taxon>Ecdysozoa</taxon>
        <taxon>Arthropoda</taxon>
        <taxon>Hexapoda</taxon>
        <taxon>Insecta</taxon>
        <taxon>Pterygota</taxon>
        <taxon>Neoptera</taxon>
        <taxon>Paraneoptera</taxon>
        <taxon>Psocodea</taxon>
        <taxon>Troctomorpha</taxon>
        <taxon>Phthiraptera</taxon>
        <taxon>Anoplura</taxon>
        <taxon>Polyplacidae</taxon>
        <taxon>Polyplax</taxon>
    </lineage>
</organism>
<feature type="compositionally biased region" description="Polar residues" evidence="1">
    <location>
        <begin position="74"/>
        <end position="85"/>
    </location>
</feature>
<proteinExistence type="predicted"/>
<reference evidence="2 3" key="1">
    <citation type="submission" date="2023-10" db="EMBL/GenBank/DDBJ databases">
        <title>Genomes of two closely related lineages of the louse Polyplax serrata with different host specificities.</title>
        <authorList>
            <person name="Martinu J."/>
            <person name="Tarabai H."/>
            <person name="Stefka J."/>
            <person name="Hypsa V."/>
        </authorList>
    </citation>
    <scope>NUCLEOTIDE SEQUENCE [LARGE SCALE GENOMIC DNA]</scope>
    <source>
        <strain evidence="2">HR10_N</strain>
    </source>
</reference>
<dbReference type="AlphaFoldDB" id="A0AAN8P852"/>
<name>A0AAN8P852_POLSC</name>
<evidence type="ECO:0000313" key="2">
    <source>
        <dbReference type="EMBL" id="KAK6638840.1"/>
    </source>
</evidence>